<evidence type="ECO:0000256" key="1">
    <source>
        <dbReference type="ARBA" id="ARBA00023125"/>
    </source>
</evidence>
<dbReference type="Proteomes" id="UP000253490">
    <property type="component" value="Unassembled WGS sequence"/>
</dbReference>
<feature type="DNA-binding region" description="H-T-H motif" evidence="2">
    <location>
        <begin position="30"/>
        <end position="49"/>
    </location>
</feature>
<proteinExistence type="predicted"/>
<reference evidence="4 5" key="1">
    <citation type="submission" date="2018-06" db="EMBL/GenBank/DDBJ databases">
        <title>Genomic Encyclopedia of Type Strains, Phase IV (KMG-IV): sequencing the most valuable type-strain genomes for metagenomic binning, comparative biology and taxonomic classification.</title>
        <authorList>
            <person name="Goeker M."/>
        </authorList>
    </citation>
    <scope>NUCLEOTIDE SEQUENCE [LARGE SCALE GENOMIC DNA]</scope>
    <source>
        <strain evidence="4 5">DSM 22112</strain>
    </source>
</reference>
<dbReference type="InterPro" id="IPR023772">
    <property type="entry name" value="DNA-bd_HTH_TetR-type_CS"/>
</dbReference>
<dbReference type="PROSITE" id="PS01081">
    <property type="entry name" value="HTH_TETR_1"/>
    <property type="match status" value="1"/>
</dbReference>
<dbReference type="InterPro" id="IPR009057">
    <property type="entry name" value="Homeodomain-like_sf"/>
</dbReference>
<accession>A0A366HZY1</accession>
<dbReference type="InterPro" id="IPR001647">
    <property type="entry name" value="HTH_TetR"/>
</dbReference>
<dbReference type="PROSITE" id="PS50977">
    <property type="entry name" value="HTH_TETR_2"/>
    <property type="match status" value="1"/>
</dbReference>
<dbReference type="GO" id="GO:0003677">
    <property type="term" value="F:DNA binding"/>
    <property type="evidence" value="ECO:0007669"/>
    <property type="project" value="UniProtKB-UniRule"/>
</dbReference>
<dbReference type="AlphaFoldDB" id="A0A366HZY1"/>
<dbReference type="PANTHER" id="PTHR43479">
    <property type="entry name" value="ACREF/ENVCD OPERON REPRESSOR-RELATED"/>
    <property type="match status" value="1"/>
</dbReference>
<dbReference type="SUPFAM" id="SSF46689">
    <property type="entry name" value="Homeodomain-like"/>
    <property type="match status" value="1"/>
</dbReference>
<dbReference type="OrthoDB" id="494991at2"/>
<feature type="domain" description="HTH tetR-type" evidence="3">
    <location>
        <begin position="7"/>
        <end position="67"/>
    </location>
</feature>
<dbReference type="Gene3D" id="1.10.357.10">
    <property type="entry name" value="Tetracycline Repressor, domain 2"/>
    <property type="match status" value="1"/>
</dbReference>
<dbReference type="Pfam" id="PF00440">
    <property type="entry name" value="TetR_N"/>
    <property type="match status" value="1"/>
</dbReference>
<dbReference type="SUPFAM" id="SSF48498">
    <property type="entry name" value="Tetracyclin repressor-like, C-terminal domain"/>
    <property type="match status" value="1"/>
</dbReference>
<evidence type="ECO:0000313" key="5">
    <source>
        <dbReference type="Proteomes" id="UP000253490"/>
    </source>
</evidence>
<comment type="caution">
    <text evidence="4">The sequence shown here is derived from an EMBL/GenBank/DDBJ whole genome shotgun (WGS) entry which is preliminary data.</text>
</comment>
<dbReference type="InterPro" id="IPR036271">
    <property type="entry name" value="Tet_transcr_reg_TetR-rel_C_sf"/>
</dbReference>
<evidence type="ECO:0000259" key="3">
    <source>
        <dbReference type="PROSITE" id="PS50977"/>
    </source>
</evidence>
<evidence type="ECO:0000313" key="4">
    <source>
        <dbReference type="EMBL" id="RBP59715.1"/>
    </source>
</evidence>
<gene>
    <name evidence="4" type="ORF">DES36_11866</name>
</gene>
<protein>
    <submittedName>
        <fullName evidence="4">TetR family transcriptional regulator</fullName>
    </submittedName>
</protein>
<keyword evidence="1 2" id="KW-0238">DNA-binding</keyword>
<dbReference type="PANTHER" id="PTHR43479:SF11">
    <property type="entry name" value="ACREF_ENVCD OPERON REPRESSOR-RELATED"/>
    <property type="match status" value="1"/>
</dbReference>
<evidence type="ECO:0000256" key="2">
    <source>
        <dbReference type="PROSITE-ProRule" id="PRU00335"/>
    </source>
</evidence>
<dbReference type="PRINTS" id="PR00455">
    <property type="entry name" value="HTHTETR"/>
</dbReference>
<name>A0A366HZY1_9FIRM</name>
<keyword evidence="5" id="KW-1185">Reference proteome</keyword>
<sequence length="192" mass="22372">MTEKKPISTKMQIIETAIELYKERGYENVSVKDICNRCNLTRGAFYYHFKSKDEILDNYFLSSDNLAINEILPLISAKKYIEQFYYFFDMYLERTFIAGHDIFGQIIKRNIDKSGKIFSPKDINMRKVYSSLIEKAQNAGEILNRTPPDLLVDTIVYIADGIALVWCSQNGDFDYVEENKKILDELFKINIA</sequence>
<organism evidence="4 5">
    <name type="scientific">Alkalibaculum bacchi</name>
    <dbReference type="NCBI Taxonomy" id="645887"/>
    <lineage>
        <taxon>Bacteria</taxon>
        <taxon>Bacillati</taxon>
        <taxon>Bacillota</taxon>
        <taxon>Clostridia</taxon>
        <taxon>Eubacteriales</taxon>
        <taxon>Eubacteriaceae</taxon>
        <taxon>Alkalibaculum</taxon>
    </lineage>
</organism>
<dbReference type="EMBL" id="QNRX01000018">
    <property type="protein sequence ID" value="RBP59715.1"/>
    <property type="molecule type" value="Genomic_DNA"/>
</dbReference>
<dbReference type="RefSeq" id="WP_113921495.1">
    <property type="nucleotide sequence ID" value="NZ_QNRX01000018.1"/>
</dbReference>
<dbReference type="InterPro" id="IPR050624">
    <property type="entry name" value="HTH-type_Tx_Regulator"/>
</dbReference>